<name>A0AAN7UTD2_9PEZI</name>
<sequence length="71" mass="7963">MRKYAVNQVPSSEGLEYVYVDAPDSFRPFIQLILHNSDLKFMPAGLGISAALKLKARVSDRSRCDSSNAWM</sequence>
<reference evidence="1 2" key="1">
    <citation type="submission" date="2023-10" db="EMBL/GenBank/DDBJ databases">
        <title>Draft genome sequence of Xylaria bambusicola isolate GMP-LS, the root and basal stem rot pathogen of sugarcane in Indonesia.</title>
        <authorList>
            <person name="Selvaraj P."/>
            <person name="Muralishankar V."/>
            <person name="Muruganantham S."/>
            <person name="Sp S."/>
            <person name="Haryani S."/>
            <person name="Lau K.J.X."/>
            <person name="Naqvi N.I."/>
        </authorList>
    </citation>
    <scope>NUCLEOTIDE SEQUENCE [LARGE SCALE GENOMIC DNA]</scope>
    <source>
        <strain evidence="1">GMP-LS</strain>
    </source>
</reference>
<organism evidence="1 2">
    <name type="scientific">Xylaria bambusicola</name>
    <dbReference type="NCBI Taxonomy" id="326684"/>
    <lineage>
        <taxon>Eukaryota</taxon>
        <taxon>Fungi</taxon>
        <taxon>Dikarya</taxon>
        <taxon>Ascomycota</taxon>
        <taxon>Pezizomycotina</taxon>
        <taxon>Sordariomycetes</taxon>
        <taxon>Xylariomycetidae</taxon>
        <taxon>Xylariales</taxon>
        <taxon>Xylariaceae</taxon>
        <taxon>Xylaria</taxon>
    </lineage>
</organism>
<accession>A0AAN7UTD2</accession>
<dbReference type="EMBL" id="JAWHQM010000033">
    <property type="protein sequence ID" value="KAK5633564.1"/>
    <property type="molecule type" value="Genomic_DNA"/>
</dbReference>
<keyword evidence="2" id="KW-1185">Reference proteome</keyword>
<gene>
    <name evidence="1" type="ORF">RRF57_009278</name>
</gene>
<dbReference type="AlphaFoldDB" id="A0AAN7UTD2"/>
<evidence type="ECO:0000313" key="1">
    <source>
        <dbReference type="EMBL" id="KAK5633564.1"/>
    </source>
</evidence>
<dbReference type="Proteomes" id="UP001305414">
    <property type="component" value="Unassembled WGS sequence"/>
</dbReference>
<comment type="caution">
    <text evidence="1">The sequence shown here is derived from an EMBL/GenBank/DDBJ whole genome shotgun (WGS) entry which is preliminary data.</text>
</comment>
<proteinExistence type="predicted"/>
<protein>
    <submittedName>
        <fullName evidence="1">Uncharacterized protein</fullName>
    </submittedName>
</protein>
<evidence type="ECO:0000313" key="2">
    <source>
        <dbReference type="Proteomes" id="UP001305414"/>
    </source>
</evidence>